<proteinExistence type="predicted"/>
<accession>A0A9N8ZV81</accession>
<organism evidence="1 2">
    <name type="scientific">Funneliformis caledonium</name>
    <dbReference type="NCBI Taxonomy" id="1117310"/>
    <lineage>
        <taxon>Eukaryota</taxon>
        <taxon>Fungi</taxon>
        <taxon>Fungi incertae sedis</taxon>
        <taxon>Mucoromycota</taxon>
        <taxon>Glomeromycotina</taxon>
        <taxon>Glomeromycetes</taxon>
        <taxon>Glomerales</taxon>
        <taxon>Glomeraceae</taxon>
        <taxon>Funneliformis</taxon>
    </lineage>
</organism>
<dbReference type="Proteomes" id="UP000789570">
    <property type="component" value="Unassembled WGS sequence"/>
</dbReference>
<keyword evidence="2" id="KW-1185">Reference proteome</keyword>
<dbReference type="EMBL" id="CAJVPQ010000756">
    <property type="protein sequence ID" value="CAG8507894.1"/>
    <property type="molecule type" value="Genomic_DNA"/>
</dbReference>
<comment type="caution">
    <text evidence="1">The sequence shown here is derived from an EMBL/GenBank/DDBJ whole genome shotgun (WGS) entry which is preliminary data.</text>
</comment>
<evidence type="ECO:0000313" key="1">
    <source>
        <dbReference type="EMBL" id="CAG8507894.1"/>
    </source>
</evidence>
<dbReference type="OrthoDB" id="2405731at2759"/>
<reference evidence="1" key="1">
    <citation type="submission" date="2021-06" db="EMBL/GenBank/DDBJ databases">
        <authorList>
            <person name="Kallberg Y."/>
            <person name="Tangrot J."/>
            <person name="Rosling A."/>
        </authorList>
    </citation>
    <scope>NUCLEOTIDE SEQUENCE</scope>
    <source>
        <strain evidence="1">UK204</strain>
    </source>
</reference>
<dbReference type="AlphaFoldDB" id="A0A9N8ZV81"/>
<name>A0A9N8ZV81_9GLOM</name>
<gene>
    <name evidence="1" type="ORF">FCALED_LOCUS4042</name>
</gene>
<evidence type="ECO:0000313" key="2">
    <source>
        <dbReference type="Proteomes" id="UP000789570"/>
    </source>
</evidence>
<protein>
    <submittedName>
        <fullName evidence="1">2341_t:CDS:1</fullName>
    </submittedName>
</protein>
<sequence length="231" mass="26120">MPAKFTLICIIHSIIERDITEHIVKEAIVILRRETNVNLELRIITFFPKNSQVPKWIPLFADENILRFTGKFALLKDPHDAIKMTANAADLINIGRDNFPISSISVFLTGFVAEMESVQSDNLFKIIKLNVTEFAESSQGGPTGRTFCIKCRYLKSDRRIEKKATRIRKNSNLMITGDMIYIDETLEYIVEIQDINFLPMSIAMNIESPTGESALSLYSWLAGQSSGRISA</sequence>